<name>A0A5C6NT64_9TELE</name>
<comment type="caution">
    <text evidence="1">The sequence shown here is derived from an EMBL/GenBank/DDBJ whole genome shotgun (WGS) entry which is preliminary data.</text>
</comment>
<feature type="non-terminal residue" evidence="1">
    <location>
        <position position="1"/>
    </location>
</feature>
<reference evidence="1 2" key="1">
    <citation type="submission" date="2019-04" db="EMBL/GenBank/DDBJ databases">
        <title>Chromosome genome assembly for Takifugu flavidus.</title>
        <authorList>
            <person name="Xiao S."/>
        </authorList>
    </citation>
    <scope>NUCLEOTIDE SEQUENCE [LARGE SCALE GENOMIC DNA]</scope>
    <source>
        <strain evidence="1">HTHZ2018</strain>
        <tissue evidence="1">Muscle</tissue>
    </source>
</reference>
<evidence type="ECO:0000313" key="2">
    <source>
        <dbReference type="Proteomes" id="UP000324091"/>
    </source>
</evidence>
<gene>
    <name evidence="1" type="ORF">D4764_19G0005750</name>
</gene>
<proteinExistence type="predicted"/>
<accession>A0A5C6NT64</accession>
<evidence type="ECO:0000313" key="1">
    <source>
        <dbReference type="EMBL" id="TWW68777.1"/>
    </source>
</evidence>
<organism evidence="1 2">
    <name type="scientific">Takifugu flavidus</name>
    <name type="common">sansaifugu</name>
    <dbReference type="NCBI Taxonomy" id="433684"/>
    <lineage>
        <taxon>Eukaryota</taxon>
        <taxon>Metazoa</taxon>
        <taxon>Chordata</taxon>
        <taxon>Craniata</taxon>
        <taxon>Vertebrata</taxon>
        <taxon>Euteleostomi</taxon>
        <taxon>Actinopterygii</taxon>
        <taxon>Neopterygii</taxon>
        <taxon>Teleostei</taxon>
        <taxon>Neoteleostei</taxon>
        <taxon>Acanthomorphata</taxon>
        <taxon>Eupercaria</taxon>
        <taxon>Tetraodontiformes</taxon>
        <taxon>Tetradontoidea</taxon>
        <taxon>Tetraodontidae</taxon>
        <taxon>Takifugu</taxon>
    </lineage>
</organism>
<sequence length="98" mass="11102">SLQYSNLALVCALQLSGLRPPVPRRPSSQFLFPSQLFDSLLWSNTSRLRQPRPLQMPPGVGESLSPVIRWCAAVRFTPTRNPRSALLCWRLKKKQVGM</sequence>
<keyword evidence="2" id="KW-1185">Reference proteome</keyword>
<dbReference type="EMBL" id="RHFK02000011">
    <property type="protein sequence ID" value="TWW68777.1"/>
    <property type="molecule type" value="Genomic_DNA"/>
</dbReference>
<dbReference type="Proteomes" id="UP000324091">
    <property type="component" value="Chromosome 19"/>
</dbReference>
<dbReference type="AlphaFoldDB" id="A0A5C6NT64"/>
<protein>
    <submittedName>
        <fullName evidence="1">Uncharacterized protein</fullName>
    </submittedName>
</protein>